<evidence type="ECO:0000313" key="6">
    <source>
        <dbReference type="EMBL" id="WFC06042.1"/>
    </source>
</evidence>
<dbReference type="GO" id="GO:0008170">
    <property type="term" value="F:N-methyltransferase activity"/>
    <property type="evidence" value="ECO:0007669"/>
    <property type="project" value="UniProtKB-ARBA"/>
</dbReference>
<dbReference type="Proteomes" id="UP001222403">
    <property type="component" value="Chromosome"/>
</dbReference>
<dbReference type="Proteomes" id="UP001057142">
    <property type="component" value="Chromosome"/>
</dbReference>
<evidence type="ECO:0000259" key="4">
    <source>
        <dbReference type="Pfam" id="PF05175"/>
    </source>
</evidence>
<organism evidence="6 8">
    <name type="scientific">Providencia vermicola</name>
    <dbReference type="NCBI Taxonomy" id="333965"/>
    <lineage>
        <taxon>Bacteria</taxon>
        <taxon>Pseudomonadati</taxon>
        <taxon>Pseudomonadota</taxon>
        <taxon>Gammaproteobacteria</taxon>
        <taxon>Enterobacterales</taxon>
        <taxon>Morganellaceae</taxon>
        <taxon>Providencia</taxon>
    </lineage>
</organism>
<dbReference type="CDD" id="cd02440">
    <property type="entry name" value="AdoMet_MTases"/>
    <property type="match status" value="1"/>
</dbReference>
<protein>
    <submittedName>
        <fullName evidence="5 6">Methyltransferase</fullName>
    </submittedName>
</protein>
<evidence type="ECO:0000256" key="1">
    <source>
        <dbReference type="ARBA" id="ARBA00022603"/>
    </source>
</evidence>
<keyword evidence="2" id="KW-0808">Transferase</keyword>
<reference evidence="6" key="2">
    <citation type="submission" date="2023-01" db="EMBL/GenBank/DDBJ databases">
        <title>The prevalence of carbapenem-resistant bacteria in aquaculture in China and the genetic diversity of carbapenem-resistant genes.</title>
        <authorList>
            <person name="Wen R."/>
        </authorList>
    </citation>
    <scope>NUCLEOTIDE SEQUENCE</scope>
    <source>
        <strain evidence="6">PVA41-chromosome</strain>
    </source>
</reference>
<dbReference type="PROSITE" id="PS00092">
    <property type="entry name" value="N6_MTASE"/>
    <property type="match status" value="1"/>
</dbReference>
<dbReference type="PRINTS" id="PR00507">
    <property type="entry name" value="N12N6MTFRASE"/>
</dbReference>
<dbReference type="Gene3D" id="3.40.50.150">
    <property type="entry name" value="Vaccinia Virus protein VP39"/>
    <property type="match status" value="1"/>
</dbReference>
<proteinExistence type="predicted"/>
<evidence type="ECO:0000313" key="7">
    <source>
        <dbReference type="Proteomes" id="UP001057142"/>
    </source>
</evidence>
<dbReference type="GO" id="GO:0003676">
    <property type="term" value="F:nucleic acid binding"/>
    <property type="evidence" value="ECO:0007669"/>
    <property type="project" value="InterPro"/>
</dbReference>
<dbReference type="InterPro" id="IPR007848">
    <property type="entry name" value="Small_mtfrase_dom"/>
</dbReference>
<feature type="domain" description="Methyltransferase small" evidence="4">
    <location>
        <begin position="104"/>
        <end position="205"/>
    </location>
</feature>
<dbReference type="InterPro" id="IPR002052">
    <property type="entry name" value="DNA_methylase_N6_adenine_CS"/>
</dbReference>
<accession>A0AAX3RTN8</accession>
<dbReference type="RefSeq" id="WP_154635705.1">
    <property type="nucleotide sequence ID" value="NZ_CP097327.1"/>
</dbReference>
<sequence>MKIESTILNVLSNARAEENKLYLTGELDRNIYLKTNKVLEAAGAKWNKKIKAHLFESDAQERIDQIILTGEITIPKDDFEFFPTPPELAKKVIDLAEIKSGMSVLEPSAGIGALAKEATAVDGVSLSMYELNPEHNRHLKSLNIGFVHEACDFLKSVPVESFDRVIMNPPFGKQADIKHVTHALKFLKPNGILIAIMSSSITFRTNKLTLEFLELLKSRNHEIISLPEKSFSSSGTNVNTVILKVIN</sequence>
<evidence type="ECO:0000256" key="2">
    <source>
        <dbReference type="ARBA" id="ARBA00022679"/>
    </source>
</evidence>
<keyword evidence="3" id="KW-0949">S-adenosyl-L-methionine</keyword>
<dbReference type="InterPro" id="IPR029063">
    <property type="entry name" value="SAM-dependent_MTases_sf"/>
</dbReference>
<dbReference type="SUPFAM" id="SSF53335">
    <property type="entry name" value="S-adenosyl-L-methionine-dependent methyltransferases"/>
    <property type="match status" value="1"/>
</dbReference>
<evidence type="ECO:0000313" key="5">
    <source>
        <dbReference type="EMBL" id="USB37110.1"/>
    </source>
</evidence>
<dbReference type="GO" id="GO:0032259">
    <property type="term" value="P:methylation"/>
    <property type="evidence" value="ECO:0007669"/>
    <property type="project" value="UniProtKB-KW"/>
</dbReference>
<dbReference type="EMBL" id="CP116222">
    <property type="protein sequence ID" value="WFC06042.1"/>
    <property type="molecule type" value="Genomic_DNA"/>
</dbReference>
<dbReference type="AlphaFoldDB" id="A0AAX3RTN8"/>
<keyword evidence="1 6" id="KW-0489">Methyltransferase</keyword>
<reference evidence="5" key="1">
    <citation type="journal article" date="2022" name="Front. Microbiol.">
        <title>Identification of a novel aminoglycoside O-nucleotidyltransferase AadA33 in Providencia vermicola.</title>
        <authorList>
            <person name="Feng C."/>
            <person name="Gao M."/>
            <person name="Jiang W."/>
            <person name="Shi W."/>
            <person name="Li A."/>
            <person name="Liu S."/>
            <person name="Zhang L."/>
            <person name="Zhang X."/>
            <person name="Li Q."/>
            <person name="Lin H."/>
            <person name="Lu J."/>
            <person name="Li K."/>
            <person name="Zhang H."/>
            <person name="Hu Y."/>
            <person name="Bao Q."/>
            <person name="Lin X."/>
        </authorList>
    </citation>
    <scope>NUCLEOTIDE SEQUENCE</scope>
    <source>
        <strain evidence="5">P13</strain>
    </source>
</reference>
<dbReference type="GO" id="GO:0008757">
    <property type="term" value="F:S-adenosylmethionine-dependent methyltransferase activity"/>
    <property type="evidence" value="ECO:0007669"/>
    <property type="project" value="UniProtKB-ARBA"/>
</dbReference>
<keyword evidence="7" id="KW-1185">Reference proteome</keyword>
<evidence type="ECO:0000313" key="8">
    <source>
        <dbReference type="Proteomes" id="UP001222403"/>
    </source>
</evidence>
<dbReference type="Pfam" id="PF05175">
    <property type="entry name" value="MTS"/>
    <property type="match status" value="1"/>
</dbReference>
<gene>
    <name evidence="5" type="ORF">M5J11_00900</name>
    <name evidence="6" type="ORF">PG365_15245</name>
</gene>
<evidence type="ECO:0000256" key="3">
    <source>
        <dbReference type="ARBA" id="ARBA00022691"/>
    </source>
</evidence>
<dbReference type="EMBL" id="CP097327">
    <property type="protein sequence ID" value="USB37110.1"/>
    <property type="molecule type" value="Genomic_DNA"/>
</dbReference>
<name>A0AAX3RTN8_9GAMM</name>